<dbReference type="GO" id="GO:0005829">
    <property type="term" value="C:cytosol"/>
    <property type="evidence" value="ECO:0007669"/>
    <property type="project" value="TreeGrafter"/>
</dbReference>
<feature type="domain" description="Alanine racemase N-terminal" evidence="5">
    <location>
        <begin position="14"/>
        <end position="236"/>
    </location>
</feature>
<reference evidence="6" key="1">
    <citation type="submission" date="2020-10" db="EMBL/GenBank/DDBJ databases">
        <authorList>
            <person name="Gilroy R."/>
        </authorList>
    </citation>
    <scope>NUCLEOTIDE SEQUENCE</scope>
    <source>
        <strain evidence="6">CHK191-8634</strain>
    </source>
</reference>
<dbReference type="NCBIfam" id="TIGR00492">
    <property type="entry name" value="alr"/>
    <property type="match status" value="1"/>
</dbReference>
<dbReference type="CDD" id="cd00430">
    <property type="entry name" value="PLPDE_III_AR"/>
    <property type="match status" value="1"/>
</dbReference>
<feature type="modified residue" description="N6-(pyridoxal phosphate)lysine" evidence="4">
    <location>
        <position position="40"/>
    </location>
</feature>
<dbReference type="PRINTS" id="PR00992">
    <property type="entry name" value="ALARACEMASE"/>
</dbReference>
<reference evidence="6" key="2">
    <citation type="journal article" date="2021" name="PeerJ">
        <title>Extensive microbial diversity within the chicken gut microbiome revealed by metagenomics and culture.</title>
        <authorList>
            <person name="Gilroy R."/>
            <person name="Ravi A."/>
            <person name="Getino M."/>
            <person name="Pursley I."/>
            <person name="Horton D.L."/>
            <person name="Alikhan N.F."/>
            <person name="Baker D."/>
            <person name="Gharbi K."/>
            <person name="Hall N."/>
            <person name="Watson M."/>
            <person name="Adriaenssens E.M."/>
            <person name="Foster-Nyarko E."/>
            <person name="Jarju S."/>
            <person name="Secka A."/>
            <person name="Antonio M."/>
            <person name="Oren A."/>
            <person name="Chaudhuri R.R."/>
            <person name="La Ragione R."/>
            <person name="Hildebrand F."/>
            <person name="Pallen M.J."/>
        </authorList>
    </citation>
    <scope>NUCLEOTIDE SEQUENCE</scope>
    <source>
        <strain evidence="6">CHK191-8634</strain>
    </source>
</reference>
<dbReference type="InterPro" id="IPR029066">
    <property type="entry name" value="PLP-binding_barrel"/>
</dbReference>
<evidence type="ECO:0000256" key="3">
    <source>
        <dbReference type="ARBA" id="ARBA00023235"/>
    </source>
</evidence>
<dbReference type="Proteomes" id="UP000824073">
    <property type="component" value="Unassembled WGS sequence"/>
</dbReference>
<dbReference type="EMBL" id="DVMR01000069">
    <property type="protein sequence ID" value="HIU44517.1"/>
    <property type="molecule type" value="Genomic_DNA"/>
</dbReference>
<protein>
    <submittedName>
        <fullName evidence="6">Alanine racemase</fullName>
        <ecNumber evidence="6">5.1.1.1</ecNumber>
    </submittedName>
</protein>
<gene>
    <name evidence="6" type="primary">alr</name>
    <name evidence="6" type="ORF">IAB67_09495</name>
</gene>
<dbReference type="GO" id="GO:0008784">
    <property type="term" value="F:alanine racemase activity"/>
    <property type="evidence" value="ECO:0007669"/>
    <property type="project" value="UniProtKB-EC"/>
</dbReference>
<dbReference type="AlphaFoldDB" id="A0A9D1LME0"/>
<dbReference type="SUPFAM" id="SSF51419">
    <property type="entry name" value="PLP-binding barrel"/>
    <property type="match status" value="1"/>
</dbReference>
<sequence>MTGIEEKARIWAEIDLDALVFNFRQAQKRAGSAKTLAVLKADAYGHGAVQCARALEKAGADYFAVAAPEEGLQLRAAGIRTPVLLLGVAPDCMVRELAENDIELAVNTLETAEHFSRLADGCVVKAHVQLDTGMSRLGLETFKGVEQTGEDVIAISRLPNIRLQGLFTHLCVSDTREEDEYTKNQIRLFKETADYVKAHGVDIPLCHCANSAAIIRFPEAQFDMVREGIMLYGVAPDK</sequence>
<evidence type="ECO:0000313" key="7">
    <source>
        <dbReference type="Proteomes" id="UP000824073"/>
    </source>
</evidence>
<dbReference type="PROSITE" id="PS00395">
    <property type="entry name" value="ALANINE_RACEMASE"/>
    <property type="match status" value="1"/>
</dbReference>
<evidence type="ECO:0000256" key="1">
    <source>
        <dbReference type="ARBA" id="ARBA00001933"/>
    </source>
</evidence>
<comment type="cofactor">
    <cofactor evidence="1 4">
        <name>pyridoxal 5'-phosphate</name>
        <dbReference type="ChEBI" id="CHEBI:597326"/>
    </cofactor>
</comment>
<evidence type="ECO:0000256" key="4">
    <source>
        <dbReference type="PIRSR" id="PIRSR600821-50"/>
    </source>
</evidence>
<dbReference type="EC" id="5.1.1.1" evidence="6"/>
<dbReference type="GO" id="GO:0009252">
    <property type="term" value="P:peptidoglycan biosynthetic process"/>
    <property type="evidence" value="ECO:0007669"/>
    <property type="project" value="TreeGrafter"/>
</dbReference>
<organism evidence="6 7">
    <name type="scientific">Candidatus Ventrousia excrementavium</name>
    <dbReference type="NCBI Taxonomy" id="2840961"/>
    <lineage>
        <taxon>Bacteria</taxon>
        <taxon>Bacillati</taxon>
        <taxon>Bacillota</taxon>
        <taxon>Clostridia</taxon>
        <taxon>Eubacteriales</taxon>
        <taxon>Clostridiaceae</taxon>
        <taxon>Clostridiaceae incertae sedis</taxon>
        <taxon>Candidatus Ventrousia</taxon>
    </lineage>
</organism>
<evidence type="ECO:0000259" key="5">
    <source>
        <dbReference type="Pfam" id="PF01168"/>
    </source>
</evidence>
<proteinExistence type="predicted"/>
<comment type="caution">
    <text evidence="6">The sequence shown here is derived from an EMBL/GenBank/DDBJ whole genome shotgun (WGS) entry which is preliminary data.</text>
</comment>
<accession>A0A9D1LME0</accession>
<keyword evidence="2 4" id="KW-0663">Pyridoxal phosphate</keyword>
<dbReference type="Gene3D" id="3.20.20.10">
    <property type="entry name" value="Alanine racemase"/>
    <property type="match status" value="1"/>
</dbReference>
<keyword evidence="3 6" id="KW-0413">Isomerase</keyword>
<dbReference type="GO" id="GO:0030632">
    <property type="term" value="P:D-alanine biosynthetic process"/>
    <property type="evidence" value="ECO:0007669"/>
    <property type="project" value="TreeGrafter"/>
</dbReference>
<name>A0A9D1LME0_9CLOT</name>
<evidence type="ECO:0000313" key="6">
    <source>
        <dbReference type="EMBL" id="HIU44517.1"/>
    </source>
</evidence>
<dbReference type="GO" id="GO:0030170">
    <property type="term" value="F:pyridoxal phosphate binding"/>
    <property type="evidence" value="ECO:0007669"/>
    <property type="project" value="TreeGrafter"/>
</dbReference>
<dbReference type="PANTHER" id="PTHR30511">
    <property type="entry name" value="ALANINE RACEMASE"/>
    <property type="match status" value="1"/>
</dbReference>
<dbReference type="FunFam" id="3.20.20.10:FF:000002">
    <property type="entry name" value="Alanine racemase"/>
    <property type="match status" value="1"/>
</dbReference>
<feature type="non-terminal residue" evidence="6">
    <location>
        <position position="238"/>
    </location>
</feature>
<dbReference type="Pfam" id="PF01168">
    <property type="entry name" value="Ala_racemase_N"/>
    <property type="match status" value="1"/>
</dbReference>
<dbReference type="InterPro" id="IPR001608">
    <property type="entry name" value="Ala_racemase_N"/>
</dbReference>
<evidence type="ECO:0000256" key="2">
    <source>
        <dbReference type="ARBA" id="ARBA00022898"/>
    </source>
</evidence>
<dbReference type="InterPro" id="IPR000821">
    <property type="entry name" value="Ala_racemase"/>
</dbReference>
<dbReference type="InterPro" id="IPR020622">
    <property type="entry name" value="Ala_racemase_pyridoxalP-BS"/>
</dbReference>
<dbReference type="PANTHER" id="PTHR30511:SF0">
    <property type="entry name" value="ALANINE RACEMASE, CATABOLIC-RELATED"/>
    <property type="match status" value="1"/>
</dbReference>